<dbReference type="SUPFAM" id="SSF50475">
    <property type="entry name" value="FMN-binding split barrel"/>
    <property type="match status" value="1"/>
</dbReference>
<accession>A0ABT6FJR6</accession>
<dbReference type="InterPro" id="IPR012349">
    <property type="entry name" value="Split_barrel_FMN-bd"/>
</dbReference>
<protein>
    <submittedName>
        <fullName evidence="1">FMN-binding negative transcriptional regulator</fullName>
    </submittedName>
</protein>
<gene>
    <name evidence="1" type="ORF">PZE19_28665</name>
</gene>
<dbReference type="Pfam" id="PF04299">
    <property type="entry name" value="FMN_bind_2"/>
    <property type="match status" value="1"/>
</dbReference>
<proteinExistence type="predicted"/>
<dbReference type="EMBL" id="JARRAG010000002">
    <property type="protein sequence ID" value="MDG3007754.1"/>
    <property type="molecule type" value="Genomic_DNA"/>
</dbReference>
<dbReference type="Gene3D" id="2.30.110.10">
    <property type="entry name" value="Electron Transport, Fmn-binding Protein, Chain A"/>
    <property type="match status" value="1"/>
</dbReference>
<sequence>MYVPASFAETDAARLNDFMRRHGFALLTSHGEGGLVASHLPLLLDADAGPRGRLIGHMARANPQWRLVEGEVMAVFSGPHAYVSPSWYEEAGTVPTWNYAAVHAYGVFRLVEDREGLLDVLRRSVATYEGPRPEPWRFDEADPQVEMMLRAIVGFRIEITRLEGKWKLSQNHPEGRRRKVIRALAARPDEDSRAIAGMMEEAMVEAGRSPDGPSKGPRS</sequence>
<keyword evidence="2" id="KW-1185">Reference proteome</keyword>
<organism evidence="1 2">
    <name type="scientific">Paludisphaera mucosa</name>
    <dbReference type="NCBI Taxonomy" id="3030827"/>
    <lineage>
        <taxon>Bacteria</taxon>
        <taxon>Pseudomonadati</taxon>
        <taxon>Planctomycetota</taxon>
        <taxon>Planctomycetia</taxon>
        <taxon>Isosphaerales</taxon>
        <taxon>Isosphaeraceae</taxon>
        <taxon>Paludisphaera</taxon>
    </lineage>
</organism>
<name>A0ABT6FJR6_9BACT</name>
<dbReference type="InterPro" id="IPR007396">
    <property type="entry name" value="TR_PAI2-type"/>
</dbReference>
<evidence type="ECO:0000313" key="2">
    <source>
        <dbReference type="Proteomes" id="UP001216907"/>
    </source>
</evidence>
<dbReference type="PIRSF" id="PIRSF010372">
    <property type="entry name" value="PaiB"/>
    <property type="match status" value="1"/>
</dbReference>
<dbReference type="PANTHER" id="PTHR35802:SF1">
    <property type="entry name" value="PROTEASE SYNTHASE AND SPORULATION PROTEIN PAI 2"/>
    <property type="match status" value="1"/>
</dbReference>
<comment type="caution">
    <text evidence="1">The sequence shown here is derived from an EMBL/GenBank/DDBJ whole genome shotgun (WGS) entry which is preliminary data.</text>
</comment>
<reference evidence="1 2" key="1">
    <citation type="submission" date="2023-03" db="EMBL/GenBank/DDBJ databases">
        <title>Paludisphaera mucosa sp. nov. a novel planctomycete from northern fen.</title>
        <authorList>
            <person name="Ivanova A."/>
        </authorList>
    </citation>
    <scope>NUCLEOTIDE SEQUENCE [LARGE SCALE GENOMIC DNA]</scope>
    <source>
        <strain evidence="1 2">Pla2</strain>
    </source>
</reference>
<dbReference type="Proteomes" id="UP001216907">
    <property type="component" value="Unassembled WGS sequence"/>
</dbReference>
<dbReference type="PANTHER" id="PTHR35802">
    <property type="entry name" value="PROTEASE SYNTHASE AND SPORULATION PROTEIN PAI 2"/>
    <property type="match status" value="1"/>
</dbReference>
<dbReference type="RefSeq" id="WP_277864026.1">
    <property type="nucleotide sequence ID" value="NZ_JARRAG010000002.1"/>
</dbReference>
<evidence type="ECO:0000313" key="1">
    <source>
        <dbReference type="EMBL" id="MDG3007754.1"/>
    </source>
</evidence>